<feature type="region of interest" description="Disordered" evidence="8">
    <location>
        <begin position="416"/>
        <end position="436"/>
    </location>
</feature>
<evidence type="ECO:0000256" key="7">
    <source>
        <dbReference type="ARBA" id="ARBA00023054"/>
    </source>
</evidence>
<evidence type="ECO:0000256" key="4">
    <source>
        <dbReference type="ARBA" id="ARBA00022448"/>
    </source>
</evidence>
<accession>A0A835YJU9</accession>
<comment type="caution">
    <text evidence="11">The sequence shown here is derived from an EMBL/GenBank/DDBJ whole genome shotgun (WGS) entry which is preliminary data.</text>
</comment>
<evidence type="ECO:0000256" key="5">
    <source>
        <dbReference type="ARBA" id="ARBA00022927"/>
    </source>
</evidence>
<keyword evidence="7" id="KW-0175">Coiled coil</keyword>
<name>A0A835YJU9_9STRA</name>
<dbReference type="PANTHER" id="PTHR12965:SF0">
    <property type="entry name" value="VACUOLAR PROTEIN SORTING-ASSOCIATED PROTEIN 54"/>
    <property type="match status" value="1"/>
</dbReference>
<evidence type="ECO:0000256" key="3">
    <source>
        <dbReference type="ARBA" id="ARBA00017665"/>
    </source>
</evidence>
<dbReference type="GO" id="GO:0000938">
    <property type="term" value="C:GARP complex"/>
    <property type="evidence" value="ECO:0007669"/>
    <property type="project" value="InterPro"/>
</dbReference>
<comment type="similarity">
    <text evidence="2">Belongs to the VPS54 family.</text>
</comment>
<dbReference type="InterPro" id="IPR012501">
    <property type="entry name" value="Vps54_C"/>
</dbReference>
<evidence type="ECO:0000256" key="2">
    <source>
        <dbReference type="ARBA" id="ARBA00009150"/>
    </source>
</evidence>
<dbReference type="Pfam" id="PF10475">
    <property type="entry name" value="Vps54_N"/>
    <property type="match status" value="1"/>
</dbReference>
<sequence>MSFRSVSGNRRQDSIYDLLDAANTPTRRHQRGIGAGRAAPDAGSSTGTLTPNRWGPGPDGDGESVENFTDVREELDRIGHNLTSVLNNPRESVFDMLYEALDPEQAYAMETHVEGTPSALHPEVDLSEVVTFLKRTGSLSRGFVNSHQKQRTRPGLGTLSVRPHSGLHRTNGSANHRWTEGTHMSETLQPGVAAAAAELDREVADTAALQKAQAHVLQAGLTRCFEEVPSTFFDPSFNLQEPAVFEKLVNGAGPMQQERLTHYLDLVEVSLLGQISARSDAFLEGLETTHALRKVVSQACTSVQQLRAAMARIESEVVTKAIRVPQLAQRQQNLMSLQGYLELVQSIERSKLAVEPLLAADDYSGALDVLEGARRALARDLSDMHCLRAASRQMSEYEDLAFAMLTSRLLSVAQHTRPGEAGGHGGDDASEGARGSEGADLEAALVPVVQAVERLGKLEKVLDMFEERLLEDLKLIIRTVVGDYLNTTGTGGELIDTYPLDDSDDDGGGDGGTIAVSKLKTLEHSAFLDCLALCFEHVLAVLQRAVLFHRFMASRPAVAPHNGSAPDGDASTVASDTKPAATLVQAHTLHTAASLRAAADLVERSLSQLVGVRRDLHATSLSPQQLRALCDAALEFTSKVEALCGSSGSKLRVTLLNQTKAYVECHHDANKTKLVDVSPERQAMMDHITGGHVLSHALAPSHLAASMNGASPAAAFAPQSTRSKDRKREALLEGARYKAVWSTLLLVEMAYNQLRMAAYFPAAAPDVLGRLSELLRLYNARTMQLVLGAGAIQSASRLRSISAKHLALCAHSLGLVRALVPHMRAAFAAHLPRKHQLLLVEMERVSQEFGEHHEKILAKFVSIIQELVDAACPVLREEDWDKVDAAGDSSGAVTDEHTRSHQSQFMGEVVRGVSAMHKVLQQQLPPEQLKDVFSRIFSLLNRKIPECFAQEGVQPATAGGRQRILDDTSFMATALSTLWGVDGSNLRLEDALQAQYGYSSEAASEAPEHGPQSSIQHSD</sequence>
<dbReference type="Proteomes" id="UP000664859">
    <property type="component" value="Unassembled WGS sequence"/>
</dbReference>
<dbReference type="OrthoDB" id="10259024at2759"/>
<keyword evidence="12" id="KW-1185">Reference proteome</keyword>
<dbReference type="InterPro" id="IPR039745">
    <property type="entry name" value="Vps54"/>
</dbReference>
<evidence type="ECO:0000313" key="11">
    <source>
        <dbReference type="EMBL" id="KAG5175926.1"/>
    </source>
</evidence>
<keyword evidence="5" id="KW-0653">Protein transport</keyword>
<evidence type="ECO:0000256" key="6">
    <source>
        <dbReference type="ARBA" id="ARBA00023034"/>
    </source>
</evidence>
<evidence type="ECO:0000259" key="10">
    <source>
        <dbReference type="Pfam" id="PF10475"/>
    </source>
</evidence>
<dbReference type="EMBL" id="JAFCMP010000543">
    <property type="protein sequence ID" value="KAG5175926.1"/>
    <property type="molecule type" value="Genomic_DNA"/>
</dbReference>
<dbReference type="PANTHER" id="PTHR12965">
    <property type="entry name" value="VACUOLAR PROTEIN SORTING 54"/>
    <property type="match status" value="1"/>
</dbReference>
<keyword evidence="4" id="KW-0813">Transport</keyword>
<evidence type="ECO:0000256" key="1">
    <source>
        <dbReference type="ARBA" id="ARBA00004601"/>
    </source>
</evidence>
<evidence type="ECO:0000259" key="9">
    <source>
        <dbReference type="Pfam" id="PF07928"/>
    </source>
</evidence>
<feature type="region of interest" description="Disordered" evidence="8">
    <location>
        <begin position="20"/>
        <end position="66"/>
    </location>
</feature>
<dbReference type="GO" id="GO:0006896">
    <property type="term" value="P:Golgi to vacuole transport"/>
    <property type="evidence" value="ECO:0007669"/>
    <property type="project" value="TreeGrafter"/>
</dbReference>
<proteinExistence type="inferred from homology"/>
<reference evidence="11" key="1">
    <citation type="submission" date="2021-02" db="EMBL/GenBank/DDBJ databases">
        <title>First Annotated Genome of the Yellow-green Alga Tribonema minus.</title>
        <authorList>
            <person name="Mahan K.M."/>
        </authorList>
    </citation>
    <scope>NUCLEOTIDE SEQUENCE</scope>
    <source>
        <strain evidence="11">UTEX B ZZ1240</strain>
    </source>
</reference>
<evidence type="ECO:0000313" key="12">
    <source>
        <dbReference type="Proteomes" id="UP000664859"/>
    </source>
</evidence>
<feature type="domain" description="Vacuolar protein sorting-associated protein 54 N-terminal" evidence="10">
    <location>
        <begin position="226"/>
        <end position="414"/>
    </location>
</feature>
<dbReference type="GO" id="GO:0019905">
    <property type="term" value="F:syntaxin binding"/>
    <property type="evidence" value="ECO:0007669"/>
    <property type="project" value="TreeGrafter"/>
</dbReference>
<dbReference type="GO" id="GO:0015031">
    <property type="term" value="P:protein transport"/>
    <property type="evidence" value="ECO:0007669"/>
    <property type="project" value="UniProtKB-KW"/>
</dbReference>
<dbReference type="GO" id="GO:0005829">
    <property type="term" value="C:cytosol"/>
    <property type="evidence" value="ECO:0007669"/>
    <property type="project" value="GOC"/>
</dbReference>
<dbReference type="GO" id="GO:0042147">
    <property type="term" value="P:retrograde transport, endosome to Golgi"/>
    <property type="evidence" value="ECO:0007669"/>
    <property type="project" value="InterPro"/>
</dbReference>
<feature type="non-terminal residue" evidence="11">
    <location>
        <position position="1019"/>
    </location>
</feature>
<dbReference type="AlphaFoldDB" id="A0A835YJU9"/>
<organism evidence="11 12">
    <name type="scientific">Tribonema minus</name>
    <dbReference type="NCBI Taxonomy" id="303371"/>
    <lineage>
        <taxon>Eukaryota</taxon>
        <taxon>Sar</taxon>
        <taxon>Stramenopiles</taxon>
        <taxon>Ochrophyta</taxon>
        <taxon>PX clade</taxon>
        <taxon>Xanthophyceae</taxon>
        <taxon>Tribonematales</taxon>
        <taxon>Tribonemataceae</taxon>
        <taxon>Tribonema</taxon>
    </lineage>
</organism>
<dbReference type="Pfam" id="PF07928">
    <property type="entry name" value="Vps54"/>
    <property type="match status" value="1"/>
</dbReference>
<keyword evidence="6" id="KW-0333">Golgi apparatus</keyword>
<dbReference type="InterPro" id="IPR019515">
    <property type="entry name" value="VPS54_N"/>
</dbReference>
<protein>
    <recommendedName>
        <fullName evidence="3">Vacuolar protein sorting-associated protein 54</fullName>
    </recommendedName>
</protein>
<gene>
    <name evidence="11" type="ORF">JKP88DRAFT_265605</name>
</gene>
<comment type="subcellular location">
    <subcellularLocation>
        <location evidence="1">Golgi apparatus</location>
        <location evidence="1">trans-Golgi network</location>
    </subcellularLocation>
</comment>
<evidence type="ECO:0000256" key="8">
    <source>
        <dbReference type="SAM" id="MobiDB-lite"/>
    </source>
</evidence>
<feature type="region of interest" description="Disordered" evidence="8">
    <location>
        <begin position="999"/>
        <end position="1019"/>
    </location>
</feature>
<feature type="domain" description="Vacuolar protein sorting-associated protein 54 C-terminal" evidence="9">
    <location>
        <begin position="736"/>
        <end position="866"/>
    </location>
</feature>